<dbReference type="InterPro" id="IPR001509">
    <property type="entry name" value="Epimerase_deHydtase"/>
</dbReference>
<evidence type="ECO:0000313" key="2">
    <source>
        <dbReference type="EMBL" id="XCB35592.1"/>
    </source>
</evidence>
<feature type="domain" description="NAD-dependent epimerase/dehydratase" evidence="1">
    <location>
        <begin position="3"/>
        <end position="235"/>
    </location>
</feature>
<reference evidence="2" key="2">
    <citation type="journal article" date="2024" name="Environ. Microbiol.">
        <title>Genome analysis and description of Tunturibacter gen. nov. expands the diversity of Terriglobia in tundra soils.</title>
        <authorList>
            <person name="Messyasz A."/>
            <person name="Mannisto M.K."/>
            <person name="Kerkhof L.J."/>
            <person name="Haggblom M.M."/>
        </authorList>
    </citation>
    <scope>NUCLEOTIDE SEQUENCE</scope>
    <source>
        <strain evidence="2">X5P6</strain>
    </source>
</reference>
<reference evidence="2" key="1">
    <citation type="submission" date="2023-08" db="EMBL/GenBank/DDBJ databases">
        <authorList>
            <person name="Messyasz A."/>
            <person name="Mannisto M.K."/>
            <person name="Kerkhof L.J."/>
            <person name="Haggblom M."/>
        </authorList>
    </citation>
    <scope>NUCLEOTIDE SEQUENCE</scope>
    <source>
        <strain evidence="2">X5P6</strain>
    </source>
</reference>
<name>A0AAU7ZXK6_9BACT</name>
<dbReference type="InterPro" id="IPR036291">
    <property type="entry name" value="NAD(P)-bd_dom_sf"/>
</dbReference>
<proteinExistence type="predicted"/>
<dbReference type="PANTHER" id="PTHR43245">
    <property type="entry name" value="BIFUNCTIONAL POLYMYXIN RESISTANCE PROTEIN ARNA"/>
    <property type="match status" value="1"/>
</dbReference>
<dbReference type="KEGG" id="tpsc:RBB77_18810"/>
<gene>
    <name evidence="2" type="ORF">RBB77_18810</name>
</gene>
<dbReference type="EMBL" id="CP132942">
    <property type="protein sequence ID" value="XCB35592.1"/>
    <property type="molecule type" value="Genomic_DNA"/>
</dbReference>
<dbReference type="Pfam" id="PF01370">
    <property type="entry name" value="Epimerase"/>
    <property type="match status" value="1"/>
</dbReference>
<protein>
    <submittedName>
        <fullName evidence="2">NAD(P)-dependent oxidoreductase</fullName>
    </submittedName>
</protein>
<dbReference type="CDD" id="cd08946">
    <property type="entry name" value="SDR_e"/>
    <property type="match status" value="1"/>
</dbReference>
<dbReference type="PANTHER" id="PTHR43245:SF23">
    <property type="entry name" value="NAD(P)-BINDING DOMAIN-CONTAINING PROTEIN"/>
    <property type="match status" value="1"/>
</dbReference>
<organism evidence="2">
    <name type="scientific">Tunturiibacter psychrotolerans</name>
    <dbReference type="NCBI Taxonomy" id="3069686"/>
    <lineage>
        <taxon>Bacteria</taxon>
        <taxon>Pseudomonadati</taxon>
        <taxon>Acidobacteriota</taxon>
        <taxon>Terriglobia</taxon>
        <taxon>Terriglobales</taxon>
        <taxon>Acidobacteriaceae</taxon>
        <taxon>Tunturiibacter</taxon>
    </lineage>
</organism>
<dbReference type="RefSeq" id="WP_353067669.1">
    <property type="nucleotide sequence ID" value="NZ_CP132942.1"/>
</dbReference>
<dbReference type="SUPFAM" id="SSF51735">
    <property type="entry name" value="NAD(P)-binding Rossmann-fold domains"/>
    <property type="match status" value="1"/>
</dbReference>
<dbReference type="AlphaFoldDB" id="A0AAU7ZXK6"/>
<sequence>MRVLLTGHKGYIGEVAGSVLLAEGHDVVGLDTGLYEGCNFGANSQAVPEIRKDLRDLTQADIEGFNAVVHLAALSNDPVGNINSQLTYDINHLASVHLAKLAKCAGVKRFVFASSCSTYGAAGDSLLDENSEVNPVTPYGESKVLSERDIAVLADDNFTPTYMRNATAYGVSPRLRLDIVLNDLVASAFTTGRIYIKSDGTPWRPIVHIRDIIAAAIAVLSAPREAVHNQTFNVGRNEENFRIRDLADIVATVVPGCHIEYAPGGGPDLRCYRVNFDKIGRALPGFQPRWTALEGARELYDAYRAVGLTTADIERGHYIRITQIQRLMKAGQLDSSLRWASQHAQVIA</sequence>
<accession>A0AAU7ZXK6</accession>
<dbReference type="InterPro" id="IPR050177">
    <property type="entry name" value="Lipid_A_modif_metabolic_enz"/>
</dbReference>
<evidence type="ECO:0000259" key="1">
    <source>
        <dbReference type="Pfam" id="PF01370"/>
    </source>
</evidence>
<dbReference type="Gene3D" id="3.40.50.720">
    <property type="entry name" value="NAD(P)-binding Rossmann-like Domain"/>
    <property type="match status" value="1"/>
</dbReference>